<feature type="compositionally biased region" description="Basic and acidic residues" evidence="1">
    <location>
        <begin position="177"/>
        <end position="190"/>
    </location>
</feature>
<proteinExistence type="predicted"/>
<feature type="region of interest" description="Disordered" evidence="1">
    <location>
        <begin position="177"/>
        <end position="206"/>
    </location>
</feature>
<sequence length="295" mass="34338">MADVPPYALYDRIFIALTMAWFDRLQKRVLTSVESNEELQKACEGFFNDAILESQVLNLAASEIKNVPEVFHLHADPDSKWWELSEEERTKPVPEYLDNIWTDCYSAGFLSFDSEYITMVLLALLSKRFISCQYTLQLRARTPLTLKNWQYENRTAKIKGKIGWTVWCNQRAFPRRDPETGERVEDDSYKVESSVTLADDPPTEETSRSSRLQSLWVAASLREWHFFRIDSDSTYSHKCYRTSIDLMDKDAFRKFDRLLNEVTSTNSPGLKKEVTDDEGDLVNIPIDEAGDLYWH</sequence>
<reference evidence="2 3" key="1">
    <citation type="submission" date="2016-12" db="EMBL/GenBank/DDBJ databases">
        <title>The genomes of Aspergillus section Nigri reveals drivers in fungal speciation.</title>
        <authorList>
            <consortium name="DOE Joint Genome Institute"/>
            <person name="Vesth T.C."/>
            <person name="Nybo J."/>
            <person name="Theobald S."/>
            <person name="Brandl J."/>
            <person name="Frisvad J.C."/>
            <person name="Nielsen K.F."/>
            <person name="Lyhne E.K."/>
            <person name="Kogle M.E."/>
            <person name="Kuo A."/>
            <person name="Riley R."/>
            <person name="Clum A."/>
            <person name="Nolan M."/>
            <person name="Lipzen A."/>
            <person name="Salamov A."/>
            <person name="Henrissat B."/>
            <person name="Wiebenga A."/>
            <person name="De Vries R.P."/>
            <person name="Grigoriev I.V."/>
            <person name="Mortensen U.H."/>
            <person name="Andersen M.R."/>
            <person name="Baker S.E."/>
        </authorList>
    </citation>
    <scope>NUCLEOTIDE SEQUENCE [LARGE SCALE GENOMIC DNA]</scope>
    <source>
        <strain evidence="2 3">CBS 115572</strain>
    </source>
</reference>
<protein>
    <submittedName>
        <fullName evidence="2">Uncharacterized protein</fullName>
    </submittedName>
</protein>
<dbReference type="GeneID" id="37118163"/>
<dbReference type="STRING" id="1450535.A0A317V9D3"/>
<dbReference type="OrthoDB" id="2103397at2759"/>
<evidence type="ECO:0000256" key="1">
    <source>
        <dbReference type="SAM" id="MobiDB-lite"/>
    </source>
</evidence>
<dbReference type="EMBL" id="MSFK01000041">
    <property type="protein sequence ID" value="PWY69607.1"/>
    <property type="molecule type" value="Genomic_DNA"/>
</dbReference>
<evidence type="ECO:0000313" key="3">
    <source>
        <dbReference type="Proteomes" id="UP000246702"/>
    </source>
</evidence>
<dbReference type="AlphaFoldDB" id="A0A317V9D3"/>
<comment type="caution">
    <text evidence="2">The sequence shown here is derived from an EMBL/GenBank/DDBJ whole genome shotgun (WGS) entry which is preliminary data.</text>
</comment>
<keyword evidence="3" id="KW-1185">Reference proteome</keyword>
<gene>
    <name evidence="2" type="ORF">BO94DRAFT_590392</name>
</gene>
<dbReference type="RefSeq" id="XP_025462435.1">
    <property type="nucleotide sequence ID" value="XM_025616020.1"/>
</dbReference>
<evidence type="ECO:0000313" key="2">
    <source>
        <dbReference type="EMBL" id="PWY69607.1"/>
    </source>
</evidence>
<dbReference type="Proteomes" id="UP000246702">
    <property type="component" value="Unassembled WGS sequence"/>
</dbReference>
<accession>A0A317V9D3</accession>
<name>A0A317V9D3_9EURO</name>
<organism evidence="2 3">
    <name type="scientific">Aspergillus sclerotioniger CBS 115572</name>
    <dbReference type="NCBI Taxonomy" id="1450535"/>
    <lineage>
        <taxon>Eukaryota</taxon>
        <taxon>Fungi</taxon>
        <taxon>Dikarya</taxon>
        <taxon>Ascomycota</taxon>
        <taxon>Pezizomycotina</taxon>
        <taxon>Eurotiomycetes</taxon>
        <taxon>Eurotiomycetidae</taxon>
        <taxon>Eurotiales</taxon>
        <taxon>Aspergillaceae</taxon>
        <taxon>Aspergillus</taxon>
        <taxon>Aspergillus subgen. Circumdati</taxon>
    </lineage>
</organism>